<name>A0AAQ3X9T6_PASNO</name>
<feature type="compositionally biased region" description="Acidic residues" evidence="1">
    <location>
        <begin position="99"/>
        <end position="114"/>
    </location>
</feature>
<gene>
    <name evidence="2" type="ORF">U9M48_037887</name>
</gene>
<evidence type="ECO:0000256" key="1">
    <source>
        <dbReference type="SAM" id="MobiDB-lite"/>
    </source>
</evidence>
<reference evidence="2 3" key="1">
    <citation type="submission" date="2024-02" db="EMBL/GenBank/DDBJ databases">
        <title>High-quality chromosome-scale genome assembly of Pensacola bahiagrass (Paspalum notatum Flugge var. saurae).</title>
        <authorList>
            <person name="Vega J.M."/>
            <person name="Podio M."/>
            <person name="Orjuela J."/>
            <person name="Siena L.A."/>
            <person name="Pessino S.C."/>
            <person name="Combes M.C."/>
            <person name="Mariac C."/>
            <person name="Albertini E."/>
            <person name="Pupilli F."/>
            <person name="Ortiz J.P.A."/>
            <person name="Leblanc O."/>
        </authorList>
    </citation>
    <scope>NUCLEOTIDE SEQUENCE [LARGE SCALE GENOMIC DNA]</scope>
    <source>
        <strain evidence="2">R1</strain>
        <tissue evidence="2">Leaf</tissue>
    </source>
</reference>
<feature type="compositionally biased region" description="Low complexity" evidence="1">
    <location>
        <begin position="16"/>
        <end position="36"/>
    </location>
</feature>
<organism evidence="2 3">
    <name type="scientific">Paspalum notatum var. saurae</name>
    <dbReference type="NCBI Taxonomy" id="547442"/>
    <lineage>
        <taxon>Eukaryota</taxon>
        <taxon>Viridiplantae</taxon>
        <taxon>Streptophyta</taxon>
        <taxon>Embryophyta</taxon>
        <taxon>Tracheophyta</taxon>
        <taxon>Spermatophyta</taxon>
        <taxon>Magnoliopsida</taxon>
        <taxon>Liliopsida</taxon>
        <taxon>Poales</taxon>
        <taxon>Poaceae</taxon>
        <taxon>PACMAD clade</taxon>
        <taxon>Panicoideae</taxon>
        <taxon>Andropogonodae</taxon>
        <taxon>Paspaleae</taxon>
        <taxon>Paspalinae</taxon>
        <taxon>Paspalum</taxon>
    </lineage>
</organism>
<dbReference type="PANTHER" id="PTHR35167">
    <property type="entry name" value="OS05G0216466 PROTEIN"/>
    <property type="match status" value="1"/>
</dbReference>
<dbReference type="PANTHER" id="PTHR35167:SF1">
    <property type="entry name" value="OS08G0549900 PROTEIN"/>
    <property type="match status" value="1"/>
</dbReference>
<keyword evidence="3" id="KW-1185">Reference proteome</keyword>
<proteinExistence type="predicted"/>
<dbReference type="AlphaFoldDB" id="A0AAQ3X9T6"/>
<evidence type="ECO:0000313" key="3">
    <source>
        <dbReference type="Proteomes" id="UP001341281"/>
    </source>
</evidence>
<feature type="region of interest" description="Disordered" evidence="1">
    <location>
        <begin position="1"/>
        <end position="154"/>
    </location>
</feature>
<feature type="compositionally biased region" description="Low complexity" evidence="1">
    <location>
        <begin position="49"/>
        <end position="62"/>
    </location>
</feature>
<protein>
    <submittedName>
        <fullName evidence="2">Uncharacterized protein</fullName>
    </submittedName>
</protein>
<dbReference type="EMBL" id="CP144753">
    <property type="protein sequence ID" value="WVZ91761.1"/>
    <property type="molecule type" value="Genomic_DNA"/>
</dbReference>
<dbReference type="Proteomes" id="UP001341281">
    <property type="component" value="Chromosome 09"/>
</dbReference>
<accession>A0AAQ3X9T6</accession>
<evidence type="ECO:0000313" key="2">
    <source>
        <dbReference type="EMBL" id="WVZ91761.1"/>
    </source>
</evidence>
<sequence>MEMEVVIAKQQPAAPAEASVSRTTATSSSLASSASGAGSGPVGEEFTADDLAAADQLVQLSVSGGGGGAEEEEEEEQCCSSSARSVNNEQGGAARERGDDGDEEEDQLDAADEGVVDRRARKRYRLVSELYAATAPKAAGGKRRSSRGSHGTGN</sequence>